<proteinExistence type="predicted"/>
<comment type="caution">
    <text evidence="2">The sequence shown here is derived from an EMBL/GenBank/DDBJ whole genome shotgun (WGS) entry which is preliminary data.</text>
</comment>
<dbReference type="InterPro" id="IPR006674">
    <property type="entry name" value="HD_domain"/>
</dbReference>
<dbReference type="OrthoDB" id="459260at2"/>
<dbReference type="Pfam" id="PF01966">
    <property type="entry name" value="HD"/>
    <property type="match status" value="1"/>
</dbReference>
<keyword evidence="3" id="KW-1185">Reference proteome</keyword>
<evidence type="ECO:0000259" key="1">
    <source>
        <dbReference type="Pfam" id="PF01966"/>
    </source>
</evidence>
<dbReference type="RefSeq" id="WP_114338803.1">
    <property type="nucleotide sequence ID" value="NZ_QPID01000007.1"/>
</dbReference>
<dbReference type="EMBL" id="QPID01000007">
    <property type="protein sequence ID" value="RCU49243.1"/>
    <property type="molecule type" value="Genomic_DNA"/>
</dbReference>
<gene>
    <name evidence="2" type="ORF">DU002_12905</name>
</gene>
<sequence length="182" mass="21406">MKQPEIETEIPLIEEILGSWQTALMADYQGYKNHVYRMLHFCFALHECRGDEREKLIIAACFHDLGIWPEGSVDYLPPSMALAKNYLEKRGRVDWEQEVLLMIDMHHKLRPYTDPRFPLVEIFRQADLVDVSFGKIGKGIPKPFIEQVKAVFPNAGFHQRLLQLAWQHFKKNPFNPIPMMKW</sequence>
<organism evidence="2 3">
    <name type="scientific">Corallincola holothuriorum</name>
    <dbReference type="NCBI Taxonomy" id="2282215"/>
    <lineage>
        <taxon>Bacteria</taxon>
        <taxon>Pseudomonadati</taxon>
        <taxon>Pseudomonadota</taxon>
        <taxon>Gammaproteobacteria</taxon>
        <taxon>Alteromonadales</taxon>
        <taxon>Psychromonadaceae</taxon>
        <taxon>Corallincola</taxon>
    </lineage>
</organism>
<dbReference type="AlphaFoldDB" id="A0A368NH81"/>
<reference evidence="2 3" key="1">
    <citation type="submission" date="2018-07" db="EMBL/GenBank/DDBJ databases">
        <title>Corallincola holothuriorum sp. nov., a new facultative anaerobe isolated from sea cucumber Apostichopus japonicus.</title>
        <authorList>
            <person name="Xia H."/>
        </authorList>
    </citation>
    <scope>NUCLEOTIDE SEQUENCE [LARGE SCALE GENOMIC DNA]</scope>
    <source>
        <strain evidence="2 3">C4</strain>
    </source>
</reference>
<dbReference type="Gene3D" id="1.10.3210.10">
    <property type="entry name" value="Hypothetical protein af1432"/>
    <property type="match status" value="1"/>
</dbReference>
<feature type="domain" description="HD" evidence="1">
    <location>
        <begin position="33"/>
        <end position="130"/>
    </location>
</feature>
<accession>A0A368NH81</accession>
<protein>
    <submittedName>
        <fullName evidence="2">HD domain-containing protein</fullName>
    </submittedName>
</protein>
<name>A0A368NH81_9GAMM</name>
<dbReference type="SUPFAM" id="SSF109604">
    <property type="entry name" value="HD-domain/PDEase-like"/>
    <property type="match status" value="1"/>
</dbReference>
<evidence type="ECO:0000313" key="3">
    <source>
        <dbReference type="Proteomes" id="UP000252558"/>
    </source>
</evidence>
<evidence type="ECO:0000313" key="2">
    <source>
        <dbReference type="EMBL" id="RCU49243.1"/>
    </source>
</evidence>
<dbReference type="Proteomes" id="UP000252558">
    <property type="component" value="Unassembled WGS sequence"/>
</dbReference>